<evidence type="ECO:0000256" key="1">
    <source>
        <dbReference type="SAM" id="Phobius"/>
    </source>
</evidence>
<evidence type="ECO:0000313" key="3">
    <source>
        <dbReference type="Proteomes" id="UP001057134"/>
    </source>
</evidence>
<proteinExistence type="predicted"/>
<keyword evidence="1" id="KW-0812">Transmembrane</keyword>
<sequence length="36" mass="4115">MGSPFGIWTMLIGVHVLMIGMVIAGWIFYKKNKDLF</sequence>
<dbReference type="Proteomes" id="UP001057134">
    <property type="component" value="Chromosome"/>
</dbReference>
<keyword evidence="1" id="KW-1133">Transmembrane helix</keyword>
<feature type="transmembrane region" description="Helical" evidence="1">
    <location>
        <begin position="6"/>
        <end position="29"/>
    </location>
</feature>
<accession>A0ABY4RG50</accession>
<keyword evidence="1" id="KW-0472">Membrane</keyword>
<evidence type="ECO:0000313" key="2">
    <source>
        <dbReference type="EMBL" id="UQZ80951.1"/>
    </source>
</evidence>
<keyword evidence="3" id="KW-1185">Reference proteome</keyword>
<gene>
    <name evidence="2" type="ORF">SK3146_00107</name>
</gene>
<reference evidence="2" key="2">
    <citation type="journal article" date="2021" name="J Anim Sci Technol">
        <title>Complete genome sequence of Paenibacillus konkukensis sp. nov. SK3146 as a potential probiotic strain.</title>
        <authorList>
            <person name="Jung H.I."/>
            <person name="Park S."/>
            <person name="Niu K.M."/>
            <person name="Lee S.W."/>
            <person name="Kothari D."/>
            <person name="Yi K.J."/>
            <person name="Kim S.K."/>
        </authorList>
    </citation>
    <scope>NUCLEOTIDE SEQUENCE</scope>
    <source>
        <strain evidence="2">SK3146</strain>
    </source>
</reference>
<organism evidence="2 3">
    <name type="scientific">Paenibacillus konkukensis</name>
    <dbReference type="NCBI Taxonomy" id="2020716"/>
    <lineage>
        <taxon>Bacteria</taxon>
        <taxon>Bacillati</taxon>
        <taxon>Bacillota</taxon>
        <taxon>Bacilli</taxon>
        <taxon>Bacillales</taxon>
        <taxon>Paenibacillaceae</taxon>
        <taxon>Paenibacillus</taxon>
    </lineage>
</organism>
<reference evidence="2" key="1">
    <citation type="submission" date="2018-02" db="EMBL/GenBank/DDBJ databases">
        <authorList>
            <person name="Kim S.-K."/>
            <person name="Jung H.-I."/>
            <person name="Lee S.-W."/>
        </authorList>
    </citation>
    <scope>NUCLEOTIDE SEQUENCE</scope>
    <source>
        <strain evidence="2">SK3146</strain>
    </source>
</reference>
<dbReference type="EMBL" id="CP027059">
    <property type="protein sequence ID" value="UQZ80951.1"/>
    <property type="molecule type" value="Genomic_DNA"/>
</dbReference>
<protein>
    <recommendedName>
        <fullName evidence="4">LPXTG cell wall anchor domain-containing protein</fullName>
    </recommendedName>
</protein>
<evidence type="ECO:0008006" key="4">
    <source>
        <dbReference type="Google" id="ProtNLM"/>
    </source>
</evidence>
<name>A0ABY4RG50_9BACL</name>